<evidence type="ECO:0000256" key="8">
    <source>
        <dbReference type="ARBA" id="ARBA00023065"/>
    </source>
</evidence>
<evidence type="ECO:0000256" key="6">
    <source>
        <dbReference type="ARBA" id="ARBA00022842"/>
    </source>
</evidence>
<keyword evidence="7 12" id="KW-1133">Transmembrane helix</keyword>
<dbReference type="PANTHER" id="PTHR46494">
    <property type="entry name" value="CORA FAMILY METAL ION TRANSPORTER (EUROFUNG)"/>
    <property type="match status" value="1"/>
</dbReference>
<sequence length="311" mass="37001">MYYQIREGFPKIDFKYLDPGILTLGVILLEELEACYNQFGFSDSTLMECRYNTQHIQGNFDSYHDYVFGIIFGLNKQHILKVQDKIAVYIKKNLLLIVIIEDTNNSFINKTKELMKRIKIENITLERLTFGFLERLISDEYLLLEQIETEISNHEDRINDRDLDKNFNSQITEIRKNLLLLDNYYQQLMDVGEELQENGADIFTEDNLNFFRVFTDRVFRLSNNTRMLQDYCVHVREAYHARLEYDLNKIMKLFTVVTTIFLPLTLIVGWYGMNFTAMPELTWKFGYLFVIVLSIIVAIICILFFRKKHFL</sequence>
<feature type="transmembrane region" description="Helical" evidence="12">
    <location>
        <begin position="285"/>
        <end position="305"/>
    </location>
</feature>
<reference evidence="13" key="1">
    <citation type="submission" date="2020-12" db="EMBL/GenBank/DDBJ databases">
        <title>M. sibirica DSM 26468T genome.</title>
        <authorList>
            <person name="Thieme N."/>
            <person name="Rettenmaier R."/>
            <person name="Zverlov V."/>
            <person name="Liebl W."/>
        </authorList>
    </citation>
    <scope>NUCLEOTIDE SEQUENCE</scope>
    <source>
        <strain evidence="13">DSM 26468</strain>
    </source>
</reference>
<evidence type="ECO:0000313" key="13">
    <source>
        <dbReference type="EMBL" id="MBH1941179.1"/>
    </source>
</evidence>
<name>A0A8J7HDU3_9FIRM</name>
<proteinExistence type="inferred from homology"/>
<evidence type="ECO:0000313" key="14">
    <source>
        <dbReference type="Proteomes" id="UP000623269"/>
    </source>
</evidence>
<keyword evidence="5 12" id="KW-0812">Transmembrane</keyword>
<evidence type="ECO:0000256" key="10">
    <source>
        <dbReference type="ARBA" id="ARBA00034269"/>
    </source>
</evidence>
<comment type="function">
    <text evidence="11">Mediates influx of magnesium ions. Alternates between open and closed states. Activated by low cytoplasmic Mg(2+) levels. Inactive when cytoplasmic Mg(2+) levels are high.</text>
</comment>
<evidence type="ECO:0000256" key="9">
    <source>
        <dbReference type="ARBA" id="ARBA00023136"/>
    </source>
</evidence>
<dbReference type="RefSeq" id="WP_197661402.1">
    <property type="nucleotide sequence ID" value="NZ_JAEAGR010000009.1"/>
</dbReference>
<evidence type="ECO:0000256" key="2">
    <source>
        <dbReference type="ARBA" id="ARBA00009765"/>
    </source>
</evidence>
<dbReference type="GO" id="GO:0015095">
    <property type="term" value="F:magnesium ion transmembrane transporter activity"/>
    <property type="evidence" value="ECO:0007669"/>
    <property type="project" value="TreeGrafter"/>
</dbReference>
<dbReference type="GO" id="GO:0050897">
    <property type="term" value="F:cobalt ion binding"/>
    <property type="evidence" value="ECO:0007669"/>
    <property type="project" value="TreeGrafter"/>
</dbReference>
<evidence type="ECO:0000256" key="4">
    <source>
        <dbReference type="ARBA" id="ARBA00022475"/>
    </source>
</evidence>
<organism evidence="13 14">
    <name type="scientific">Mobilitalea sibirica</name>
    <dbReference type="NCBI Taxonomy" id="1462919"/>
    <lineage>
        <taxon>Bacteria</taxon>
        <taxon>Bacillati</taxon>
        <taxon>Bacillota</taxon>
        <taxon>Clostridia</taxon>
        <taxon>Lachnospirales</taxon>
        <taxon>Lachnospiraceae</taxon>
        <taxon>Mobilitalea</taxon>
    </lineage>
</organism>
<dbReference type="AlphaFoldDB" id="A0A8J7HDU3"/>
<keyword evidence="8" id="KW-0406">Ion transport</keyword>
<protein>
    <recommendedName>
        <fullName evidence="15">Magnesium transporter</fullName>
    </recommendedName>
</protein>
<dbReference type="SUPFAM" id="SSF143865">
    <property type="entry name" value="CorA soluble domain-like"/>
    <property type="match status" value="1"/>
</dbReference>
<comment type="subcellular location">
    <subcellularLocation>
        <location evidence="1">Cell membrane</location>
        <topology evidence="1">Multi-pass membrane protein</topology>
    </subcellularLocation>
</comment>
<evidence type="ECO:0000256" key="11">
    <source>
        <dbReference type="ARBA" id="ARBA00045497"/>
    </source>
</evidence>
<keyword evidence="14" id="KW-1185">Reference proteome</keyword>
<dbReference type="Proteomes" id="UP000623269">
    <property type="component" value="Unassembled WGS sequence"/>
</dbReference>
<evidence type="ECO:0000256" key="1">
    <source>
        <dbReference type="ARBA" id="ARBA00004651"/>
    </source>
</evidence>
<dbReference type="FunFam" id="1.20.58.340:FF:000004">
    <property type="entry name" value="Magnesium transport protein CorA"/>
    <property type="match status" value="1"/>
</dbReference>
<gene>
    <name evidence="13" type="ORF">I5677_09775</name>
</gene>
<dbReference type="InterPro" id="IPR045863">
    <property type="entry name" value="CorA_TM1_TM2"/>
</dbReference>
<accession>A0A8J7HDU3</accession>
<evidence type="ECO:0000256" key="7">
    <source>
        <dbReference type="ARBA" id="ARBA00022989"/>
    </source>
</evidence>
<dbReference type="SUPFAM" id="SSF144083">
    <property type="entry name" value="Magnesium transport protein CorA, transmembrane region"/>
    <property type="match status" value="1"/>
</dbReference>
<keyword evidence="6" id="KW-0460">Magnesium</keyword>
<comment type="similarity">
    <text evidence="2">Belongs to the CorA metal ion transporter (MIT) (TC 1.A.35) family.</text>
</comment>
<dbReference type="Pfam" id="PF01544">
    <property type="entry name" value="CorA"/>
    <property type="match status" value="1"/>
</dbReference>
<dbReference type="PANTHER" id="PTHR46494:SF1">
    <property type="entry name" value="CORA FAMILY METAL ION TRANSPORTER (EUROFUNG)"/>
    <property type="match status" value="1"/>
</dbReference>
<dbReference type="EMBL" id="JAEAGR010000009">
    <property type="protein sequence ID" value="MBH1941179.1"/>
    <property type="molecule type" value="Genomic_DNA"/>
</dbReference>
<dbReference type="CDD" id="cd12826">
    <property type="entry name" value="EcCorA_ZntB-like_u1"/>
    <property type="match status" value="1"/>
</dbReference>
<dbReference type="GO" id="GO:0015087">
    <property type="term" value="F:cobalt ion transmembrane transporter activity"/>
    <property type="evidence" value="ECO:0007669"/>
    <property type="project" value="TreeGrafter"/>
</dbReference>
<dbReference type="Gene3D" id="1.20.58.340">
    <property type="entry name" value="Magnesium transport protein CorA, transmembrane region"/>
    <property type="match status" value="2"/>
</dbReference>
<keyword evidence="3" id="KW-0813">Transport</keyword>
<evidence type="ECO:0000256" key="3">
    <source>
        <dbReference type="ARBA" id="ARBA00022448"/>
    </source>
</evidence>
<feature type="transmembrane region" description="Helical" evidence="12">
    <location>
        <begin position="253"/>
        <end position="273"/>
    </location>
</feature>
<keyword evidence="4" id="KW-1003">Cell membrane</keyword>
<keyword evidence="9 12" id="KW-0472">Membrane</keyword>
<dbReference type="GO" id="GO:0000287">
    <property type="term" value="F:magnesium ion binding"/>
    <property type="evidence" value="ECO:0007669"/>
    <property type="project" value="TreeGrafter"/>
</dbReference>
<evidence type="ECO:0000256" key="12">
    <source>
        <dbReference type="SAM" id="Phobius"/>
    </source>
</evidence>
<evidence type="ECO:0008006" key="15">
    <source>
        <dbReference type="Google" id="ProtNLM"/>
    </source>
</evidence>
<dbReference type="InterPro" id="IPR002523">
    <property type="entry name" value="MgTranspt_CorA/ZnTranspt_ZntB"/>
</dbReference>
<dbReference type="InterPro" id="IPR045861">
    <property type="entry name" value="CorA_cytoplasmic_dom"/>
</dbReference>
<comment type="catalytic activity">
    <reaction evidence="10">
        <text>Mg(2+)(in) = Mg(2+)(out)</text>
        <dbReference type="Rhea" id="RHEA:29827"/>
        <dbReference type="ChEBI" id="CHEBI:18420"/>
    </reaction>
</comment>
<dbReference type="GO" id="GO:0005886">
    <property type="term" value="C:plasma membrane"/>
    <property type="evidence" value="ECO:0007669"/>
    <property type="project" value="UniProtKB-SubCell"/>
</dbReference>
<evidence type="ECO:0000256" key="5">
    <source>
        <dbReference type="ARBA" id="ARBA00022692"/>
    </source>
</evidence>
<comment type="caution">
    <text evidence="13">The sequence shown here is derived from an EMBL/GenBank/DDBJ whole genome shotgun (WGS) entry which is preliminary data.</text>
</comment>